<dbReference type="Proteomes" id="UP000237423">
    <property type="component" value="Unassembled WGS sequence"/>
</dbReference>
<evidence type="ECO:0000313" key="2">
    <source>
        <dbReference type="Proteomes" id="UP000237423"/>
    </source>
</evidence>
<dbReference type="EMBL" id="PGFZ01000069">
    <property type="protein sequence ID" value="POZ49549.1"/>
    <property type="molecule type" value="Genomic_DNA"/>
</dbReference>
<sequence>MEKEKIELYTDYLICNQGFATATGLSAMLDGEISHDQMTRHLSAREYTSKDLCTQRA</sequence>
<reference evidence="1 2" key="1">
    <citation type="submission" date="2017-11" db="EMBL/GenBank/DDBJ databases">
        <title>Draft Genome Sequence of Methylobacter psychrotolerans Sph1T, an Obligate Methanotroph from Low-Temperature Environments.</title>
        <authorList>
            <person name="Oshkin I.Y."/>
            <person name="Miroshnikov K."/>
            <person name="Belova S.E."/>
            <person name="Korzhenkov A."/>
            <person name="Toshchakov S.V."/>
            <person name="Dedysh S.N."/>
        </authorList>
    </citation>
    <scope>NUCLEOTIDE SEQUENCE [LARGE SCALE GENOMIC DNA]</scope>
    <source>
        <strain evidence="1 2">Sph1</strain>
    </source>
</reference>
<gene>
    <name evidence="1" type="ORF">AADEFJLK_04684</name>
</gene>
<name>A0A2S5CFG8_9GAMM</name>
<proteinExistence type="predicted"/>
<accession>A0A2S5CFG8</accession>
<evidence type="ECO:0000313" key="1">
    <source>
        <dbReference type="EMBL" id="POZ49549.1"/>
    </source>
</evidence>
<comment type="caution">
    <text evidence="1">The sequence shown here is derived from an EMBL/GenBank/DDBJ whole genome shotgun (WGS) entry which is preliminary data.</text>
</comment>
<organism evidence="1 2">
    <name type="scientific">Methylovulum psychrotolerans</name>
    <dbReference type="NCBI Taxonomy" id="1704499"/>
    <lineage>
        <taxon>Bacteria</taxon>
        <taxon>Pseudomonadati</taxon>
        <taxon>Pseudomonadota</taxon>
        <taxon>Gammaproteobacteria</taxon>
        <taxon>Methylococcales</taxon>
        <taxon>Methylococcaceae</taxon>
        <taxon>Methylovulum</taxon>
    </lineage>
</organism>
<protein>
    <submittedName>
        <fullName evidence="1">Uncharacterized protein</fullName>
    </submittedName>
</protein>
<dbReference type="AlphaFoldDB" id="A0A2S5CFG8"/>